<keyword evidence="3" id="KW-1185">Reference proteome</keyword>
<keyword evidence="2" id="KW-0808">Transferase</keyword>
<dbReference type="PROSITE" id="PS51832">
    <property type="entry name" value="HD_GYP"/>
    <property type="match status" value="1"/>
</dbReference>
<proteinExistence type="predicted"/>
<accession>A0A4R1LC84</accession>
<dbReference type="Proteomes" id="UP000295210">
    <property type="component" value="Unassembled WGS sequence"/>
</dbReference>
<evidence type="ECO:0000313" key="3">
    <source>
        <dbReference type="Proteomes" id="UP000295210"/>
    </source>
</evidence>
<dbReference type="NCBIfam" id="TIGR00277">
    <property type="entry name" value="HDIG"/>
    <property type="match status" value="1"/>
</dbReference>
<dbReference type="AlphaFoldDB" id="A0A4R1LC84"/>
<reference evidence="2 3" key="1">
    <citation type="submission" date="2019-03" db="EMBL/GenBank/DDBJ databases">
        <title>Genomic Encyclopedia of Type Strains, Phase IV (KMG-IV): sequencing the most valuable type-strain genomes for metagenomic binning, comparative biology and taxonomic classification.</title>
        <authorList>
            <person name="Goeker M."/>
        </authorList>
    </citation>
    <scope>NUCLEOTIDE SEQUENCE [LARGE SCALE GENOMIC DNA]</scope>
    <source>
        <strain evidence="2 3">DSM 103428</strain>
    </source>
</reference>
<dbReference type="InterPro" id="IPR006675">
    <property type="entry name" value="HDIG_dom"/>
</dbReference>
<sequence length="260" mass="27933">MHALAAAVVSSTSGVFAGAHFGVAWGLLAGVSAGALVALLPRPRKPEEVVPAAAPDSSFDVLKEFIGMITKAVDERTGYLRGHSERVARYSALIAHELRIDPAEVERIRLSAMLHDIGTLGIDDSVISKSASLTPEEFEIVKAHTVKGAAILRPIDALNDLIPGVELHHESLDGSGYPYGLHRDEIPMMARIIAVADSFDAMTTPRPYQSAMDPDYVLEVLNRLGGIRYDENVVAAMSMLYLNGKVVVEPRRAADARISG</sequence>
<dbReference type="Gene3D" id="1.10.3210.10">
    <property type="entry name" value="Hypothetical protein af1432"/>
    <property type="match status" value="1"/>
</dbReference>
<dbReference type="SMART" id="SM00471">
    <property type="entry name" value="HDc"/>
    <property type="match status" value="1"/>
</dbReference>
<dbReference type="Pfam" id="PF13487">
    <property type="entry name" value="HD_5"/>
    <property type="match status" value="1"/>
</dbReference>
<organism evidence="2 3">
    <name type="scientific">Acidipila rosea</name>
    <dbReference type="NCBI Taxonomy" id="768535"/>
    <lineage>
        <taxon>Bacteria</taxon>
        <taxon>Pseudomonadati</taxon>
        <taxon>Acidobacteriota</taxon>
        <taxon>Terriglobia</taxon>
        <taxon>Terriglobales</taxon>
        <taxon>Acidobacteriaceae</taxon>
        <taxon>Acidipila</taxon>
    </lineage>
</organism>
<dbReference type="PANTHER" id="PTHR43155">
    <property type="entry name" value="CYCLIC DI-GMP PHOSPHODIESTERASE PA4108-RELATED"/>
    <property type="match status" value="1"/>
</dbReference>
<dbReference type="PANTHER" id="PTHR43155:SF2">
    <property type="entry name" value="CYCLIC DI-GMP PHOSPHODIESTERASE PA4108"/>
    <property type="match status" value="1"/>
</dbReference>
<name>A0A4R1LC84_9BACT</name>
<comment type="caution">
    <text evidence="2">The sequence shown here is derived from an EMBL/GenBank/DDBJ whole genome shotgun (WGS) entry which is preliminary data.</text>
</comment>
<dbReference type="RefSeq" id="WP_131990756.1">
    <property type="nucleotide sequence ID" value="NZ_SMGK01000001.1"/>
</dbReference>
<dbReference type="GO" id="GO:0016740">
    <property type="term" value="F:transferase activity"/>
    <property type="evidence" value="ECO:0007669"/>
    <property type="project" value="UniProtKB-KW"/>
</dbReference>
<dbReference type="OrthoDB" id="9804747at2"/>
<feature type="domain" description="HD-GYP" evidence="1">
    <location>
        <begin position="58"/>
        <end position="253"/>
    </location>
</feature>
<dbReference type="InterPro" id="IPR003607">
    <property type="entry name" value="HD/PDEase_dom"/>
</dbReference>
<dbReference type="InterPro" id="IPR037522">
    <property type="entry name" value="HD_GYP_dom"/>
</dbReference>
<evidence type="ECO:0000313" key="2">
    <source>
        <dbReference type="EMBL" id="TCK75187.1"/>
    </source>
</evidence>
<protein>
    <submittedName>
        <fullName evidence="2">Putative nucleotidyltransferase with HDIG domain</fullName>
    </submittedName>
</protein>
<dbReference type="EMBL" id="SMGK01000001">
    <property type="protein sequence ID" value="TCK75187.1"/>
    <property type="molecule type" value="Genomic_DNA"/>
</dbReference>
<gene>
    <name evidence="2" type="ORF">C7378_0167</name>
</gene>
<dbReference type="SUPFAM" id="SSF109604">
    <property type="entry name" value="HD-domain/PDEase-like"/>
    <property type="match status" value="1"/>
</dbReference>
<evidence type="ECO:0000259" key="1">
    <source>
        <dbReference type="PROSITE" id="PS51832"/>
    </source>
</evidence>
<dbReference type="CDD" id="cd00077">
    <property type="entry name" value="HDc"/>
    <property type="match status" value="1"/>
</dbReference>